<dbReference type="AlphaFoldDB" id="A0A934NEF6"/>
<dbReference type="RefSeq" id="WP_338180597.1">
    <property type="nucleotide sequence ID" value="NZ_JAEKNQ010000044.1"/>
</dbReference>
<reference evidence="1 2" key="1">
    <citation type="submission" date="2020-10" db="EMBL/GenBank/DDBJ databases">
        <title>Ca. Dormibacterota MAGs.</title>
        <authorList>
            <person name="Montgomery K."/>
        </authorList>
    </citation>
    <scope>NUCLEOTIDE SEQUENCE [LARGE SCALE GENOMIC DNA]</scope>
    <source>
        <strain evidence="1">SC8811_S16_3</strain>
    </source>
</reference>
<dbReference type="SUPFAM" id="SSF51621">
    <property type="entry name" value="Phosphoenolpyruvate/pyruvate domain"/>
    <property type="match status" value="1"/>
</dbReference>
<protein>
    <submittedName>
        <fullName evidence="1">Isocitrate lyase/PEP mutase family protein</fullName>
    </submittedName>
</protein>
<dbReference type="InterPro" id="IPR015813">
    <property type="entry name" value="Pyrv/PenolPyrv_kinase-like_dom"/>
</dbReference>
<dbReference type="CDD" id="cd00377">
    <property type="entry name" value="ICL_PEPM"/>
    <property type="match status" value="1"/>
</dbReference>
<dbReference type="Proteomes" id="UP000620075">
    <property type="component" value="Unassembled WGS sequence"/>
</dbReference>
<organism evidence="1 2">
    <name type="scientific">Candidatus Dormiibacter inghamiae</name>
    <dbReference type="NCBI Taxonomy" id="3127013"/>
    <lineage>
        <taxon>Bacteria</taxon>
        <taxon>Bacillati</taxon>
        <taxon>Candidatus Dormiibacterota</taxon>
        <taxon>Candidatus Dormibacteria</taxon>
        <taxon>Candidatus Dormibacterales</taxon>
        <taxon>Candidatus Dormibacteraceae</taxon>
        <taxon>Candidatus Dormiibacter</taxon>
    </lineage>
</organism>
<dbReference type="PANTHER" id="PTHR42905">
    <property type="entry name" value="PHOSPHOENOLPYRUVATE CARBOXYLASE"/>
    <property type="match status" value="1"/>
</dbReference>
<dbReference type="Gene3D" id="3.20.20.60">
    <property type="entry name" value="Phosphoenolpyruvate-binding domains"/>
    <property type="match status" value="1"/>
</dbReference>
<evidence type="ECO:0000313" key="1">
    <source>
        <dbReference type="EMBL" id="MBJ7603874.1"/>
    </source>
</evidence>
<dbReference type="EMBL" id="JAEKNQ010000044">
    <property type="protein sequence ID" value="MBJ7603874.1"/>
    <property type="molecule type" value="Genomic_DNA"/>
</dbReference>
<dbReference type="InterPro" id="IPR039556">
    <property type="entry name" value="ICL/PEPM"/>
</dbReference>
<evidence type="ECO:0000313" key="2">
    <source>
        <dbReference type="Proteomes" id="UP000620075"/>
    </source>
</evidence>
<keyword evidence="1" id="KW-0456">Lyase</keyword>
<comment type="caution">
    <text evidence="1">The sequence shown here is derived from an EMBL/GenBank/DDBJ whole genome shotgun (WGS) entry which is preliminary data.</text>
</comment>
<gene>
    <name evidence="1" type="ORF">JF888_11875</name>
</gene>
<dbReference type="Pfam" id="PF13714">
    <property type="entry name" value="PEP_mutase"/>
    <property type="match status" value="1"/>
</dbReference>
<dbReference type="PANTHER" id="PTHR42905:SF5">
    <property type="entry name" value="CARBOXYVINYL-CARBOXYPHOSPHONATE PHOSPHORYLMUTASE, CHLOROPLASTIC"/>
    <property type="match status" value="1"/>
</dbReference>
<accession>A0A934NEF6</accession>
<dbReference type="GO" id="GO:0016833">
    <property type="term" value="F:oxo-acid-lyase activity"/>
    <property type="evidence" value="ECO:0007669"/>
    <property type="project" value="UniProtKB-ARBA"/>
</dbReference>
<name>A0A934NEF6_9BACT</name>
<dbReference type="InterPro" id="IPR040442">
    <property type="entry name" value="Pyrv_kinase-like_dom_sf"/>
</dbReference>
<proteinExistence type="predicted"/>
<sequence>MSGAARLRARIEEGRILVVPGVYDGLSARIATAAGFEAIYCSGGAVARSTGMPDLGLLSMSEVLARLREVVDSTELPVIADADTGYGNALNVVRTVREFERMGAAAIHLEDQVAPKKCGHYSGQQLISAEEMVQKLRAALDTRREMLIVARTDARGHAGLAEAIRRGRLYADAGADLIFIEAPTSREEIETIASSFSEEPLLINMFEGGRTPLIPATELEKMGYRLVIVPSDLQRAAIRAMQVTAEALFRDGSSSAVRERLAPFAARDAIVDLAGWTDLDSRYAEADSPRAQPPGD</sequence>